<keyword evidence="6 15" id="KW-0472">Membrane</keyword>
<feature type="transmembrane region" description="Helical" evidence="15">
    <location>
        <begin position="408"/>
        <end position="435"/>
    </location>
</feature>
<evidence type="ECO:0000256" key="11">
    <source>
        <dbReference type="ARBA" id="ARBA00044668"/>
    </source>
</evidence>
<comment type="catalytic activity">
    <reaction evidence="10">
        <text>D-mannose(out) = D-mannose(in)</text>
        <dbReference type="Rhea" id="RHEA:78391"/>
        <dbReference type="ChEBI" id="CHEBI:4208"/>
    </reaction>
    <physiologicalReaction direction="left-to-right" evidence="10">
        <dbReference type="Rhea" id="RHEA:78392"/>
    </physiologicalReaction>
</comment>
<dbReference type="PANTHER" id="PTHR48022">
    <property type="entry name" value="PLASTIDIC GLUCOSE TRANSPORTER 4"/>
    <property type="match status" value="1"/>
</dbReference>
<dbReference type="InterPro" id="IPR050360">
    <property type="entry name" value="MFS_Sugar_Transporters"/>
</dbReference>
<evidence type="ECO:0000256" key="13">
    <source>
        <dbReference type="ARBA" id="ARBA00044780"/>
    </source>
</evidence>
<comment type="catalytic activity">
    <reaction evidence="11">
        <text>D-glucosamine(out) = D-glucosamine(in)</text>
        <dbReference type="Rhea" id="RHEA:78423"/>
        <dbReference type="ChEBI" id="CHEBI:58723"/>
    </reaction>
    <physiologicalReaction direction="left-to-right" evidence="11">
        <dbReference type="Rhea" id="RHEA:78424"/>
    </physiologicalReaction>
</comment>
<dbReference type="InterPro" id="IPR036259">
    <property type="entry name" value="MFS_trans_sf"/>
</dbReference>
<evidence type="ECO:0000256" key="8">
    <source>
        <dbReference type="ARBA" id="ARBA00044648"/>
    </source>
</evidence>
<evidence type="ECO:0000313" key="17">
    <source>
        <dbReference type="EMBL" id="CAB9511160.1"/>
    </source>
</evidence>
<dbReference type="NCBIfam" id="TIGR00879">
    <property type="entry name" value="SP"/>
    <property type="match status" value="1"/>
</dbReference>
<comment type="catalytic activity">
    <reaction evidence="8">
        <text>D-glucose(out) = D-glucose(in)</text>
        <dbReference type="Rhea" id="RHEA:60376"/>
        <dbReference type="ChEBI" id="CHEBI:4167"/>
    </reaction>
    <physiologicalReaction direction="left-to-right" evidence="8">
        <dbReference type="Rhea" id="RHEA:60377"/>
    </physiologicalReaction>
</comment>
<keyword evidence="18" id="KW-1185">Reference proteome</keyword>
<proteinExistence type="inferred from homology"/>
<keyword evidence="17" id="KW-0762">Sugar transport</keyword>
<feature type="transmembrane region" description="Helical" evidence="15">
    <location>
        <begin position="316"/>
        <end position="339"/>
    </location>
</feature>
<organism evidence="17 18">
    <name type="scientific">Seminavis robusta</name>
    <dbReference type="NCBI Taxonomy" id="568900"/>
    <lineage>
        <taxon>Eukaryota</taxon>
        <taxon>Sar</taxon>
        <taxon>Stramenopiles</taxon>
        <taxon>Ochrophyta</taxon>
        <taxon>Bacillariophyta</taxon>
        <taxon>Bacillariophyceae</taxon>
        <taxon>Bacillariophycidae</taxon>
        <taxon>Naviculales</taxon>
        <taxon>Naviculaceae</taxon>
        <taxon>Seminavis</taxon>
    </lineage>
</organism>
<feature type="transmembrane region" description="Helical" evidence="15">
    <location>
        <begin position="200"/>
        <end position="221"/>
    </location>
</feature>
<comment type="subcellular location">
    <subcellularLocation>
        <location evidence="1">Membrane</location>
        <topology evidence="1">Multi-pass membrane protein</topology>
    </subcellularLocation>
</comment>
<evidence type="ECO:0000256" key="9">
    <source>
        <dbReference type="ARBA" id="ARBA00044656"/>
    </source>
</evidence>
<evidence type="ECO:0000259" key="16">
    <source>
        <dbReference type="PROSITE" id="PS50850"/>
    </source>
</evidence>
<dbReference type="AlphaFoldDB" id="A0A9N8E2V7"/>
<dbReference type="Pfam" id="PF00083">
    <property type="entry name" value="Sugar_tr"/>
    <property type="match status" value="1"/>
</dbReference>
<sequence length="523" mass="57272">MEGSSVTMTNSNRSSFHNEEILGNNFASATLTKANDEEVAVMVGIDERGEHRRVKPFLYLVVGIVSMCGLLYGLDLGSVGATFVMDGFRQHVNWDCSSASDNCESTADRDKGLISFFFGIGATIGSLVNPYFAERYGRRPSLALSTLIYAFGSAIQTFAPSMQLLWTGRFFLGTGIGMLSMVAPVYVAEVAPDRVRGSMGILYDLSTALGIVTGSAASIGLKEWQNGWRISYEVGLPFALLLLLTLALKVVPESPRWLAAQGPEQDLVLTLKLLRFEEELESETETLHKEVQELREIGEASWPEVFSTNNMMRRRVMLGVFFFAIQQLSGVAAVLFYAPDVLNTFFEEDQAILGTLALTVLGFLSTTATVVAVDRLGRTKLLVYGGAIMFLCLVPLAVLASLEQSEWVGWAVLVLSGIFIVSSFISWGPALYVLCSEMFPYRTRGKANGVTSMSHWLFASVVGAVFPIASSASLSGCFIFFAICIFSGTSAVYFLQVETTGKTFAEIDEAFLQHKPTFKRKDW</sequence>
<comment type="catalytic activity">
    <reaction evidence="9">
        <text>D-xylose(out) = D-xylose(in)</text>
        <dbReference type="Rhea" id="RHEA:78427"/>
        <dbReference type="ChEBI" id="CHEBI:53455"/>
    </reaction>
    <physiologicalReaction direction="left-to-right" evidence="9">
        <dbReference type="Rhea" id="RHEA:78428"/>
    </physiologicalReaction>
</comment>
<dbReference type="EMBL" id="CAICTM010000470">
    <property type="protein sequence ID" value="CAB9511160.1"/>
    <property type="molecule type" value="Genomic_DNA"/>
</dbReference>
<feature type="domain" description="Major facilitator superfamily (MFS) profile" evidence="16">
    <location>
        <begin position="61"/>
        <end position="500"/>
    </location>
</feature>
<dbReference type="GO" id="GO:0016020">
    <property type="term" value="C:membrane"/>
    <property type="evidence" value="ECO:0007669"/>
    <property type="project" value="UniProtKB-SubCell"/>
</dbReference>
<feature type="transmembrane region" description="Helical" evidence="15">
    <location>
        <begin position="140"/>
        <end position="158"/>
    </location>
</feature>
<comment type="catalytic activity">
    <reaction evidence="12">
        <text>D-fructose(out) = D-fructose(in)</text>
        <dbReference type="Rhea" id="RHEA:60372"/>
        <dbReference type="ChEBI" id="CHEBI:37721"/>
    </reaction>
    <physiologicalReaction direction="left-to-right" evidence="12">
        <dbReference type="Rhea" id="RHEA:60373"/>
    </physiologicalReaction>
</comment>
<evidence type="ECO:0000313" key="18">
    <source>
        <dbReference type="Proteomes" id="UP001153069"/>
    </source>
</evidence>
<feature type="transmembrane region" description="Helical" evidence="15">
    <location>
        <begin position="381"/>
        <end position="402"/>
    </location>
</feature>
<feature type="transmembrane region" description="Helical" evidence="15">
    <location>
        <begin position="472"/>
        <end position="495"/>
    </location>
</feature>
<dbReference type="InterPro" id="IPR005828">
    <property type="entry name" value="MFS_sugar_transport-like"/>
</dbReference>
<reference evidence="17" key="1">
    <citation type="submission" date="2020-06" db="EMBL/GenBank/DDBJ databases">
        <authorList>
            <consortium name="Plant Systems Biology data submission"/>
        </authorList>
    </citation>
    <scope>NUCLEOTIDE SEQUENCE</scope>
    <source>
        <strain evidence="17">D6</strain>
    </source>
</reference>
<evidence type="ECO:0000256" key="4">
    <source>
        <dbReference type="ARBA" id="ARBA00022692"/>
    </source>
</evidence>
<keyword evidence="5 15" id="KW-1133">Transmembrane helix</keyword>
<dbReference type="OrthoDB" id="6612291at2759"/>
<dbReference type="Gene3D" id="1.20.1250.20">
    <property type="entry name" value="MFS general substrate transporter like domains"/>
    <property type="match status" value="1"/>
</dbReference>
<dbReference type="PROSITE" id="PS50850">
    <property type="entry name" value="MFS"/>
    <property type="match status" value="1"/>
</dbReference>
<feature type="transmembrane region" description="Helical" evidence="15">
    <location>
        <begin position="227"/>
        <end position="248"/>
    </location>
</feature>
<feature type="transmembrane region" description="Helical" evidence="15">
    <location>
        <begin position="170"/>
        <end position="188"/>
    </location>
</feature>
<accession>A0A9N8E2V7</accession>
<evidence type="ECO:0000256" key="1">
    <source>
        <dbReference type="ARBA" id="ARBA00004141"/>
    </source>
</evidence>
<protein>
    <recommendedName>
        <fullName evidence="13">Hexose transporter 1</fullName>
    </recommendedName>
</protein>
<evidence type="ECO:0000256" key="3">
    <source>
        <dbReference type="ARBA" id="ARBA00011738"/>
    </source>
</evidence>
<evidence type="ECO:0000256" key="14">
    <source>
        <dbReference type="RuleBase" id="RU003346"/>
    </source>
</evidence>
<evidence type="ECO:0000256" key="10">
    <source>
        <dbReference type="ARBA" id="ARBA00044662"/>
    </source>
</evidence>
<evidence type="ECO:0000256" key="15">
    <source>
        <dbReference type="SAM" id="Phobius"/>
    </source>
</evidence>
<dbReference type="PANTHER" id="PTHR48022:SF2">
    <property type="entry name" value="PLASTIDIC GLUCOSE TRANSPORTER 4"/>
    <property type="match status" value="1"/>
</dbReference>
<gene>
    <name evidence="17" type="ORF">SEMRO_471_G149680.1</name>
</gene>
<feature type="transmembrane region" description="Helical" evidence="15">
    <location>
        <begin position="57"/>
        <end position="74"/>
    </location>
</feature>
<dbReference type="Proteomes" id="UP001153069">
    <property type="component" value="Unassembled WGS sequence"/>
</dbReference>
<dbReference type="PRINTS" id="PR00171">
    <property type="entry name" value="SUGRTRNSPORT"/>
</dbReference>
<evidence type="ECO:0000256" key="6">
    <source>
        <dbReference type="ARBA" id="ARBA00023136"/>
    </source>
</evidence>
<dbReference type="InterPro" id="IPR020846">
    <property type="entry name" value="MFS_dom"/>
</dbReference>
<evidence type="ECO:0000256" key="7">
    <source>
        <dbReference type="ARBA" id="ARBA00044637"/>
    </source>
</evidence>
<dbReference type="GO" id="GO:0005351">
    <property type="term" value="F:carbohydrate:proton symporter activity"/>
    <property type="evidence" value="ECO:0007669"/>
    <property type="project" value="TreeGrafter"/>
</dbReference>
<evidence type="ECO:0000256" key="12">
    <source>
        <dbReference type="ARBA" id="ARBA00044710"/>
    </source>
</evidence>
<comment type="catalytic activity">
    <reaction evidence="7">
        <text>D-galactose(in) = D-galactose(out)</text>
        <dbReference type="Rhea" id="RHEA:34915"/>
        <dbReference type="ChEBI" id="CHEBI:4139"/>
    </reaction>
    <physiologicalReaction direction="right-to-left" evidence="7">
        <dbReference type="Rhea" id="RHEA:34917"/>
    </physiologicalReaction>
</comment>
<dbReference type="SUPFAM" id="SSF103473">
    <property type="entry name" value="MFS general substrate transporter"/>
    <property type="match status" value="1"/>
</dbReference>
<feature type="transmembrane region" description="Helical" evidence="15">
    <location>
        <begin position="351"/>
        <end position="374"/>
    </location>
</feature>
<keyword evidence="4 15" id="KW-0812">Transmembrane</keyword>
<feature type="transmembrane region" description="Helical" evidence="15">
    <location>
        <begin position="114"/>
        <end position="133"/>
    </location>
</feature>
<evidence type="ECO:0000256" key="2">
    <source>
        <dbReference type="ARBA" id="ARBA00010992"/>
    </source>
</evidence>
<comment type="similarity">
    <text evidence="2 14">Belongs to the major facilitator superfamily. Sugar transporter (TC 2.A.1.1) family.</text>
</comment>
<name>A0A9N8E2V7_9STRA</name>
<comment type="caution">
    <text evidence="17">The sequence shown here is derived from an EMBL/GenBank/DDBJ whole genome shotgun (WGS) entry which is preliminary data.</text>
</comment>
<comment type="subunit">
    <text evidence="3">Homodimer.</text>
</comment>
<keyword evidence="14" id="KW-0813">Transport</keyword>
<feature type="transmembrane region" description="Helical" evidence="15">
    <location>
        <begin position="447"/>
        <end position="466"/>
    </location>
</feature>
<evidence type="ECO:0000256" key="5">
    <source>
        <dbReference type="ARBA" id="ARBA00022989"/>
    </source>
</evidence>
<dbReference type="InterPro" id="IPR003663">
    <property type="entry name" value="Sugar/inositol_transpt"/>
</dbReference>